<evidence type="ECO:0000256" key="1">
    <source>
        <dbReference type="SAM" id="Phobius"/>
    </source>
</evidence>
<protein>
    <submittedName>
        <fullName evidence="2">Uncharacterized protein</fullName>
    </submittedName>
</protein>
<proteinExistence type="predicted"/>
<keyword evidence="1" id="KW-0812">Transmembrane</keyword>
<dbReference type="AlphaFoldDB" id="A0A7Y9E7R9"/>
<evidence type="ECO:0000313" key="3">
    <source>
        <dbReference type="Proteomes" id="UP000535511"/>
    </source>
</evidence>
<evidence type="ECO:0000313" key="2">
    <source>
        <dbReference type="EMBL" id="NYD42451.1"/>
    </source>
</evidence>
<accession>A0A7Y9E7R9</accession>
<keyword evidence="3" id="KW-1185">Reference proteome</keyword>
<gene>
    <name evidence="2" type="ORF">BJZ21_002534</name>
</gene>
<comment type="caution">
    <text evidence="2">The sequence shown here is derived from an EMBL/GenBank/DDBJ whole genome shotgun (WGS) entry which is preliminary data.</text>
</comment>
<keyword evidence="1" id="KW-0472">Membrane</keyword>
<name>A0A7Y9E7R9_9ACTN</name>
<reference evidence="2 3" key="1">
    <citation type="submission" date="2020-07" db="EMBL/GenBank/DDBJ databases">
        <title>Sequencing the genomes of 1000 actinobacteria strains.</title>
        <authorList>
            <person name="Klenk H.-P."/>
        </authorList>
    </citation>
    <scope>NUCLEOTIDE SEQUENCE [LARGE SCALE GENOMIC DNA]</scope>
    <source>
        <strain evidence="2 3">DSM 21350</strain>
    </source>
</reference>
<feature type="transmembrane region" description="Helical" evidence="1">
    <location>
        <begin position="6"/>
        <end position="30"/>
    </location>
</feature>
<organism evidence="2 3">
    <name type="scientific">Nocardioides panaciterrulae</name>
    <dbReference type="NCBI Taxonomy" id="661492"/>
    <lineage>
        <taxon>Bacteria</taxon>
        <taxon>Bacillati</taxon>
        <taxon>Actinomycetota</taxon>
        <taxon>Actinomycetes</taxon>
        <taxon>Propionibacteriales</taxon>
        <taxon>Nocardioidaceae</taxon>
        <taxon>Nocardioides</taxon>
    </lineage>
</organism>
<dbReference type="EMBL" id="JACCBG010000001">
    <property type="protein sequence ID" value="NYD42451.1"/>
    <property type="molecule type" value="Genomic_DNA"/>
</dbReference>
<keyword evidence="1" id="KW-1133">Transmembrane helix</keyword>
<sequence>MVVMIGHAGVYLILALVFLAIIGGGVYLAYRRSR</sequence>
<dbReference type="Proteomes" id="UP000535511">
    <property type="component" value="Unassembled WGS sequence"/>
</dbReference>